<dbReference type="Pfam" id="PF02037">
    <property type="entry name" value="SAP"/>
    <property type="match status" value="1"/>
</dbReference>
<feature type="region of interest" description="Disordered" evidence="1">
    <location>
        <begin position="191"/>
        <end position="252"/>
    </location>
</feature>
<dbReference type="InterPro" id="IPR003034">
    <property type="entry name" value="SAP_dom"/>
</dbReference>
<dbReference type="PROSITE" id="PS50800">
    <property type="entry name" value="SAP"/>
    <property type="match status" value="1"/>
</dbReference>
<name>A0A7R9YD81_9STRA</name>
<evidence type="ECO:0000256" key="3">
    <source>
        <dbReference type="SAM" id="SignalP"/>
    </source>
</evidence>
<accession>A0A7R9YD81</accession>
<keyword evidence="3" id="KW-0732">Signal</keyword>
<feature type="compositionally biased region" description="Basic and acidic residues" evidence="1">
    <location>
        <begin position="238"/>
        <end position="251"/>
    </location>
</feature>
<evidence type="ECO:0000256" key="2">
    <source>
        <dbReference type="SAM" id="Phobius"/>
    </source>
</evidence>
<organism evidence="5">
    <name type="scientific">Pinguiococcus pyrenoidosus</name>
    <dbReference type="NCBI Taxonomy" id="172671"/>
    <lineage>
        <taxon>Eukaryota</taxon>
        <taxon>Sar</taxon>
        <taxon>Stramenopiles</taxon>
        <taxon>Ochrophyta</taxon>
        <taxon>Pinguiophyceae</taxon>
        <taxon>Pinguiochrysidales</taxon>
        <taxon>Pinguiochrysidaceae</taxon>
        <taxon>Pinguiococcus</taxon>
    </lineage>
</organism>
<dbReference type="AlphaFoldDB" id="A0A7R9YD81"/>
<feature type="transmembrane region" description="Helical" evidence="2">
    <location>
        <begin position="64"/>
        <end position="83"/>
    </location>
</feature>
<evidence type="ECO:0000259" key="4">
    <source>
        <dbReference type="PROSITE" id="PS50800"/>
    </source>
</evidence>
<evidence type="ECO:0000256" key="1">
    <source>
        <dbReference type="SAM" id="MobiDB-lite"/>
    </source>
</evidence>
<feature type="chain" id="PRO_5030683827" description="SAP domain-containing protein" evidence="3">
    <location>
        <begin position="25"/>
        <end position="299"/>
    </location>
</feature>
<proteinExistence type="predicted"/>
<dbReference type="EMBL" id="HBEA01011454">
    <property type="protein sequence ID" value="CAD8259253.1"/>
    <property type="molecule type" value="Transcribed_RNA"/>
</dbReference>
<gene>
    <name evidence="5" type="ORF">PPYR1160_LOCUS8754</name>
</gene>
<keyword evidence="2" id="KW-0812">Transmembrane</keyword>
<sequence length="299" mass="32296">MAVAALLVHAFSTALFFLPLFGLGGLVDEEVVTARFLARDLRLGFAGDPLLAVLQATVLQGYDGLQLGFLLASVLFTWANALMSGKARAARFTPPEKIFLYATPLKMLWYSQASAVEAFVVGVIKYLEDVAKACVDGPALECFAAPVVQAPVSIEDSTLGLLKVVGVGIGISIVGGLVVMIGGHKQTMEFPSNLASSEPQLKAETPRDSKSGTASRELPPQVGDVAEEDDEEEEDEEERKRREVEAEREAMNHLSYAELRDWAKSVGIRANQKKADLIEALLDLDDEGDMDEIDDAPET</sequence>
<keyword evidence="2" id="KW-1133">Transmembrane helix</keyword>
<evidence type="ECO:0000313" key="5">
    <source>
        <dbReference type="EMBL" id="CAD8259253.1"/>
    </source>
</evidence>
<reference evidence="5" key="1">
    <citation type="submission" date="2021-01" db="EMBL/GenBank/DDBJ databases">
        <authorList>
            <person name="Corre E."/>
            <person name="Pelletier E."/>
            <person name="Niang G."/>
            <person name="Scheremetjew M."/>
            <person name="Finn R."/>
            <person name="Kale V."/>
            <person name="Holt S."/>
            <person name="Cochrane G."/>
            <person name="Meng A."/>
            <person name="Brown T."/>
            <person name="Cohen L."/>
        </authorList>
    </citation>
    <scope>NUCLEOTIDE SEQUENCE</scope>
    <source>
        <strain evidence="5">CCMP2078</strain>
    </source>
</reference>
<protein>
    <recommendedName>
        <fullName evidence="4">SAP domain-containing protein</fullName>
    </recommendedName>
</protein>
<feature type="signal peptide" evidence="3">
    <location>
        <begin position="1"/>
        <end position="24"/>
    </location>
</feature>
<keyword evidence="2" id="KW-0472">Membrane</keyword>
<feature type="transmembrane region" description="Helical" evidence="2">
    <location>
        <begin position="161"/>
        <end position="183"/>
    </location>
</feature>
<feature type="compositionally biased region" description="Acidic residues" evidence="1">
    <location>
        <begin position="225"/>
        <end position="237"/>
    </location>
</feature>
<feature type="domain" description="SAP" evidence="4">
    <location>
        <begin position="251"/>
        <end position="285"/>
    </location>
</feature>